<evidence type="ECO:0000256" key="7">
    <source>
        <dbReference type="ARBA" id="ARBA00023136"/>
    </source>
</evidence>
<comment type="subcellular location">
    <subcellularLocation>
        <location evidence="1">Cell membrane</location>
        <topology evidence="1">Multi-pass membrane protein</topology>
    </subcellularLocation>
</comment>
<evidence type="ECO:0000256" key="8">
    <source>
        <dbReference type="PROSITE-ProRule" id="PRU00703"/>
    </source>
</evidence>
<evidence type="ECO:0000259" key="11">
    <source>
        <dbReference type="PROSITE" id="PS51371"/>
    </source>
</evidence>
<keyword evidence="14" id="KW-1185">Reference proteome</keyword>
<protein>
    <submittedName>
        <fullName evidence="13">Hemolysin family protein</fullName>
    </submittedName>
</protein>
<feature type="transmembrane region" description="Helical" evidence="10">
    <location>
        <begin position="96"/>
        <end position="120"/>
    </location>
</feature>
<keyword evidence="2" id="KW-1003">Cell membrane</keyword>
<name>A0ABV5ZIP4_9GAMM</name>
<gene>
    <name evidence="13" type="ORF">ACFFLH_16330</name>
</gene>
<sequence length="424" mass="46704">MEVLILLGLIVLNGVFAMSEIALVTARKARLHKLATRGDKSAKAALRLAEDPTAFLSTVQIGITSIGILNGIVGEAVLAAPVAKWLVSLGVASQHAGISATVLVVVTITYASIVIGELVPKRLGQLNPELVARLVARPMKLLAWLTHPFVWLLSASTHAVMKLLGNPKQTSTVTEEEIRAVLDEGSEAGVIEQNQHLILRNLFKLDRRLLSSLMIPQDQVVYLDRQQPLQVNLQRMLSTDYSRFPVCDGSLHQVVGVVYAKQALAALAQGQQQSWLDKLHPCVYVPEDLTGLELLEEFRRGNTQMVFVMDEQGEIEGILTLEDVLDALMAEQQRPLSLEQGSSLLEGSLEVLDLKELLQLEQLPEESEQAYHTLGGMLMLLLSRVPQVGDSVDWQQWRFEVVQMEQKRVALVRVTALTVASAED</sequence>
<feature type="domain" description="CBS" evidence="11">
    <location>
        <begin position="214"/>
        <end position="274"/>
    </location>
</feature>
<evidence type="ECO:0000256" key="1">
    <source>
        <dbReference type="ARBA" id="ARBA00004651"/>
    </source>
</evidence>
<organism evidence="13 14">
    <name type="scientific">Balneatrix alpica</name>
    <dbReference type="NCBI Taxonomy" id="75684"/>
    <lineage>
        <taxon>Bacteria</taxon>
        <taxon>Pseudomonadati</taxon>
        <taxon>Pseudomonadota</taxon>
        <taxon>Gammaproteobacteria</taxon>
        <taxon>Oceanospirillales</taxon>
        <taxon>Balneatrichaceae</taxon>
        <taxon>Balneatrix</taxon>
    </lineage>
</organism>
<evidence type="ECO:0000256" key="3">
    <source>
        <dbReference type="ARBA" id="ARBA00022692"/>
    </source>
</evidence>
<dbReference type="Pfam" id="PF01595">
    <property type="entry name" value="CNNM"/>
    <property type="match status" value="1"/>
</dbReference>
<reference evidence="13 14" key="1">
    <citation type="submission" date="2024-09" db="EMBL/GenBank/DDBJ databases">
        <authorList>
            <person name="Sun Q."/>
            <person name="Mori K."/>
        </authorList>
    </citation>
    <scope>NUCLEOTIDE SEQUENCE [LARGE SCALE GENOMIC DNA]</scope>
    <source>
        <strain evidence="13 14">ATCC 51285</strain>
    </source>
</reference>
<dbReference type="SUPFAM" id="SSF56176">
    <property type="entry name" value="FAD-binding/transporter-associated domain-like"/>
    <property type="match status" value="1"/>
</dbReference>
<dbReference type="InterPro" id="IPR002550">
    <property type="entry name" value="CNNM"/>
</dbReference>
<evidence type="ECO:0000256" key="4">
    <source>
        <dbReference type="ARBA" id="ARBA00022737"/>
    </source>
</evidence>
<keyword evidence="7 9" id="KW-0472">Membrane</keyword>
<dbReference type="PROSITE" id="PS51371">
    <property type="entry name" value="CBS"/>
    <property type="match status" value="2"/>
</dbReference>
<dbReference type="EMBL" id="JBHLZN010000007">
    <property type="protein sequence ID" value="MFB9887984.1"/>
    <property type="molecule type" value="Genomic_DNA"/>
</dbReference>
<evidence type="ECO:0000313" key="14">
    <source>
        <dbReference type="Proteomes" id="UP001589628"/>
    </source>
</evidence>
<dbReference type="Gene3D" id="3.30.465.10">
    <property type="match status" value="1"/>
</dbReference>
<evidence type="ECO:0000259" key="12">
    <source>
        <dbReference type="PROSITE" id="PS51846"/>
    </source>
</evidence>
<dbReference type="InterPro" id="IPR016169">
    <property type="entry name" value="FAD-bd_PCMH_sub2"/>
</dbReference>
<dbReference type="SMART" id="SM00116">
    <property type="entry name" value="CBS"/>
    <property type="match status" value="2"/>
</dbReference>
<evidence type="ECO:0000313" key="13">
    <source>
        <dbReference type="EMBL" id="MFB9887984.1"/>
    </source>
</evidence>
<evidence type="ECO:0000256" key="9">
    <source>
        <dbReference type="PROSITE-ProRule" id="PRU01193"/>
    </source>
</evidence>
<feature type="domain" description="CBS" evidence="11">
    <location>
        <begin position="276"/>
        <end position="336"/>
    </location>
</feature>
<dbReference type="Pfam" id="PF00571">
    <property type="entry name" value="CBS"/>
    <property type="match status" value="2"/>
</dbReference>
<keyword evidence="5 9" id="KW-1133">Transmembrane helix</keyword>
<dbReference type="RefSeq" id="WP_035461190.1">
    <property type="nucleotide sequence ID" value="NZ_JBHLZN010000007.1"/>
</dbReference>
<dbReference type="InterPro" id="IPR046342">
    <property type="entry name" value="CBS_dom_sf"/>
</dbReference>
<dbReference type="PANTHER" id="PTHR43099">
    <property type="entry name" value="UPF0053 PROTEIN YRKA"/>
    <property type="match status" value="1"/>
</dbReference>
<dbReference type="InterPro" id="IPR036318">
    <property type="entry name" value="FAD-bd_PCMH-like_sf"/>
</dbReference>
<dbReference type="PANTHER" id="PTHR43099:SF5">
    <property type="entry name" value="HLYC_CORC FAMILY TRANSPORTER"/>
    <property type="match status" value="1"/>
</dbReference>
<evidence type="ECO:0000256" key="6">
    <source>
        <dbReference type="ARBA" id="ARBA00023122"/>
    </source>
</evidence>
<evidence type="ECO:0000256" key="10">
    <source>
        <dbReference type="SAM" id="Phobius"/>
    </source>
</evidence>
<dbReference type="InterPro" id="IPR000644">
    <property type="entry name" value="CBS_dom"/>
</dbReference>
<dbReference type="InterPro" id="IPR005170">
    <property type="entry name" value="Transptr-assoc_dom"/>
</dbReference>
<feature type="transmembrane region" description="Helical" evidence="10">
    <location>
        <begin position="141"/>
        <end position="161"/>
    </location>
</feature>
<evidence type="ECO:0000256" key="5">
    <source>
        <dbReference type="ARBA" id="ARBA00022989"/>
    </source>
</evidence>
<keyword evidence="6 8" id="KW-0129">CBS domain</keyword>
<dbReference type="SMART" id="SM01091">
    <property type="entry name" value="CorC_HlyC"/>
    <property type="match status" value="1"/>
</dbReference>
<dbReference type="Gene3D" id="3.90.1280.20">
    <property type="match status" value="1"/>
</dbReference>
<dbReference type="InterPro" id="IPR044751">
    <property type="entry name" value="Ion_transp-like_CBS"/>
</dbReference>
<proteinExistence type="predicted"/>
<dbReference type="PROSITE" id="PS51846">
    <property type="entry name" value="CNNM"/>
    <property type="match status" value="1"/>
</dbReference>
<dbReference type="Proteomes" id="UP001589628">
    <property type="component" value="Unassembled WGS sequence"/>
</dbReference>
<comment type="caution">
    <text evidence="13">The sequence shown here is derived from an EMBL/GenBank/DDBJ whole genome shotgun (WGS) entry which is preliminary data.</text>
</comment>
<dbReference type="Gene3D" id="3.10.580.10">
    <property type="entry name" value="CBS-domain"/>
    <property type="match status" value="1"/>
</dbReference>
<accession>A0ABV5ZIP4</accession>
<dbReference type="Pfam" id="PF03471">
    <property type="entry name" value="CorC_HlyC"/>
    <property type="match status" value="1"/>
</dbReference>
<keyword evidence="4" id="KW-0677">Repeat</keyword>
<feature type="domain" description="CNNM transmembrane" evidence="12">
    <location>
        <begin position="1"/>
        <end position="195"/>
    </location>
</feature>
<dbReference type="SUPFAM" id="SSF54631">
    <property type="entry name" value="CBS-domain pair"/>
    <property type="match status" value="1"/>
</dbReference>
<keyword evidence="3 9" id="KW-0812">Transmembrane</keyword>
<evidence type="ECO:0000256" key="2">
    <source>
        <dbReference type="ARBA" id="ARBA00022475"/>
    </source>
</evidence>
<dbReference type="CDD" id="cd04590">
    <property type="entry name" value="CBS_pair_CorC_HlyC_assoc"/>
    <property type="match status" value="1"/>
</dbReference>
<dbReference type="InterPro" id="IPR051676">
    <property type="entry name" value="UPF0053_domain"/>
</dbReference>